<dbReference type="AlphaFoldDB" id="E0N8D0"/>
<sequence>MYCLRLRRLVLIFVNPLYFWESVLPQYIKHHIKAEFLPHFEPNPEKTPPKPILMLPRQPTIKETLMNFALSVITFTLASFLPVPPAEAAVFTWKDGGGNSYSDVPKQLHPDQSQILNLRTRQTKPAVKPKPTVDKNADSAKENEKDIAEKNGQLEEEKKKIAETERQNKEENCRISKMNLKAVGNSNAKNKDDLIRKYNNDVNKYCR</sequence>
<feature type="compositionally biased region" description="Basic and acidic residues" evidence="1">
    <location>
        <begin position="131"/>
        <end position="173"/>
    </location>
</feature>
<gene>
    <name evidence="3" type="ORF">HMPREF0602_0760</name>
</gene>
<protein>
    <recommendedName>
        <fullName evidence="2">DUF4124 domain-containing protein</fullName>
    </recommendedName>
</protein>
<feature type="region of interest" description="Disordered" evidence="1">
    <location>
        <begin position="123"/>
        <end position="173"/>
    </location>
</feature>
<name>E0N8D0_NEIM3</name>
<dbReference type="Pfam" id="PF13511">
    <property type="entry name" value="DUF4124"/>
    <property type="match status" value="1"/>
</dbReference>
<organism evidence="3 4">
    <name type="scientific">Neisseria meningitidis serogroup B (strain ATCC 13091 / M2091)</name>
    <dbReference type="NCBI Taxonomy" id="862513"/>
    <lineage>
        <taxon>Bacteria</taxon>
        <taxon>Pseudomonadati</taxon>
        <taxon>Pseudomonadota</taxon>
        <taxon>Betaproteobacteria</taxon>
        <taxon>Neisseriales</taxon>
        <taxon>Neisseriaceae</taxon>
        <taxon>Neisseria</taxon>
    </lineage>
</organism>
<comment type="caution">
    <text evidence="3">The sequence shown here is derived from an EMBL/GenBank/DDBJ whole genome shotgun (WGS) entry which is preliminary data.</text>
</comment>
<dbReference type="EMBL" id="AEEF01000047">
    <property type="protein sequence ID" value="EFM04702.1"/>
    <property type="molecule type" value="Genomic_DNA"/>
</dbReference>
<accession>E0N8D0</accession>
<dbReference type="HOGENOM" id="CLU_114924_0_0_4"/>
<proteinExistence type="predicted"/>
<evidence type="ECO:0000259" key="2">
    <source>
        <dbReference type="Pfam" id="PF13511"/>
    </source>
</evidence>
<feature type="domain" description="DUF4124" evidence="2">
    <location>
        <begin position="78"/>
        <end position="131"/>
    </location>
</feature>
<dbReference type="InterPro" id="IPR025392">
    <property type="entry name" value="DUF4124"/>
</dbReference>
<evidence type="ECO:0000313" key="4">
    <source>
        <dbReference type="Proteomes" id="UP000005526"/>
    </source>
</evidence>
<reference evidence="3 4" key="1">
    <citation type="submission" date="2010-07" db="EMBL/GenBank/DDBJ databases">
        <authorList>
            <person name="Muzny D."/>
            <person name="Qin X."/>
            <person name="Deng J."/>
            <person name="Jiang H."/>
            <person name="Liu Y."/>
            <person name="Qu J."/>
            <person name="Song X.-Z."/>
            <person name="Zhang L."/>
            <person name="Thornton R."/>
            <person name="Coyle M."/>
            <person name="Francisco L."/>
            <person name="Jackson L."/>
            <person name="Javaid M."/>
            <person name="Korchina V."/>
            <person name="Kovar C."/>
            <person name="Mata R."/>
            <person name="Mathew T."/>
            <person name="Ngo R."/>
            <person name="Nguyen L."/>
            <person name="Nguyen N."/>
            <person name="Okwuonu G."/>
            <person name="Ongeri F."/>
            <person name="Pham C."/>
            <person name="Simmons D."/>
            <person name="Wilczek-Boney K."/>
            <person name="Hale W."/>
            <person name="Jakkamsetti A."/>
            <person name="Pham P."/>
            <person name="Ruth R."/>
            <person name="San Lucas F."/>
            <person name="Warren J."/>
            <person name="Zhang J."/>
            <person name="Zhao Z."/>
            <person name="Zhou C."/>
            <person name="Zhu D."/>
            <person name="Lee S."/>
            <person name="Bess C."/>
            <person name="Blankenburg K."/>
            <person name="Forbes L."/>
            <person name="Fu Q."/>
            <person name="Gubbala S."/>
            <person name="Hirani K."/>
            <person name="Jayaseelan J.C."/>
            <person name="Lara F."/>
            <person name="Munidasa M."/>
            <person name="Palculict T."/>
            <person name="Patil S."/>
            <person name="Pu L.-L."/>
            <person name="Saada N."/>
            <person name="Tang L."/>
            <person name="Weissenberger G."/>
            <person name="Zhu Y."/>
            <person name="Hemphill L."/>
            <person name="Shang Y."/>
            <person name="Youmans B."/>
            <person name="Ayvaz T."/>
            <person name="Ross M."/>
            <person name="Santibanez J."/>
            <person name="Aqrawi P."/>
            <person name="Gross S."/>
            <person name="Joshi V."/>
            <person name="Fowler G."/>
            <person name="Nazareth L."/>
            <person name="Reid J."/>
            <person name="Worley K."/>
            <person name="Petrosino J."/>
            <person name="Highlander S."/>
            <person name="Gibbs R."/>
        </authorList>
    </citation>
    <scope>NUCLEOTIDE SEQUENCE [LARGE SCALE GENOMIC DNA]</scope>
    <source>
        <strain evidence="3 4">ATCC 13091</strain>
    </source>
</reference>
<evidence type="ECO:0000313" key="3">
    <source>
        <dbReference type="EMBL" id="EFM04702.1"/>
    </source>
</evidence>
<evidence type="ECO:0000256" key="1">
    <source>
        <dbReference type="SAM" id="MobiDB-lite"/>
    </source>
</evidence>
<dbReference type="Proteomes" id="UP000005526">
    <property type="component" value="Unassembled WGS sequence"/>
</dbReference>